<gene>
    <name evidence="5" type="ORF">M992_1382</name>
</gene>
<comment type="caution">
    <text evidence="5">The sequence shown here is derived from an EMBL/GenBank/DDBJ whole genome shotgun (WGS) entry which is preliminary data.</text>
</comment>
<dbReference type="PANTHER" id="PTHR30258">
    <property type="entry name" value="TYPE II SECRETION SYSTEM PROTEIN GSPE-RELATED"/>
    <property type="match status" value="1"/>
</dbReference>
<evidence type="ECO:0000256" key="2">
    <source>
        <dbReference type="ARBA" id="ARBA00022741"/>
    </source>
</evidence>
<accession>A0A0N0ZA99</accession>
<dbReference type="PANTHER" id="PTHR30258:SF1">
    <property type="entry name" value="PROTEIN TRANSPORT PROTEIN HOFB HOMOLOG"/>
    <property type="match status" value="1"/>
</dbReference>
<sequence length="469" mass="52980">MANNRKDIHLVYKEIKTICDKNFIIIIELTHNKLSIAATKKPKDEILSTLKFIAGVSICYDLWPKEKIDHHFNNYYEEANEEEVAYQPTPNEHAMSSSPAVAFVEDMLTLAVRKRSSDIHLEPSKQGIKIRIRVDGKLHYLPAPAYEINAEIIARLKILAKLNIAEKRLPQDGQFSCFLDKQNFSIRLSTMPTLYGEKLVLRILHTQLKYTLDQLGMPESLLQQLKDTLSSSQGLILVTGPTGSGKTITLYSSLESVNNLHRNISTIEDPIEIPINGINQIQVNEKYSLGFANILRSLLRQDPDIVMIGEIRDEETAKIAVRAAQTGHLVLSTLHTNGTINTVSRLEQLGIAPSLLASCVKIIIAQRLIRMLCTHCRQQESQPITVSHDKKNIEIVHWKAKGCEHCFSGYIGRTAIYEFITHHELDSLLNNIHTDHSIIYDKLFDFGLNLVQQGVTSLQELYSITGKNE</sequence>
<keyword evidence="2" id="KW-0547">Nucleotide-binding</keyword>
<dbReference type="GO" id="GO:0016887">
    <property type="term" value="F:ATP hydrolysis activity"/>
    <property type="evidence" value="ECO:0007669"/>
    <property type="project" value="TreeGrafter"/>
</dbReference>
<comment type="similarity">
    <text evidence="1">Belongs to the GSP E family.</text>
</comment>
<dbReference type="SUPFAM" id="SSF52540">
    <property type="entry name" value="P-loop containing nucleoside triphosphate hydrolases"/>
    <property type="match status" value="1"/>
</dbReference>
<dbReference type="InterPro" id="IPR027417">
    <property type="entry name" value="P-loop_NTPase"/>
</dbReference>
<dbReference type="Gene3D" id="3.40.50.300">
    <property type="entry name" value="P-loop containing nucleotide triphosphate hydrolases"/>
    <property type="match status" value="1"/>
</dbReference>
<dbReference type="RefSeq" id="WP_053907882.1">
    <property type="nucleotide sequence ID" value="NZ_CAWMUS010000014.1"/>
</dbReference>
<dbReference type="InterPro" id="IPR001482">
    <property type="entry name" value="T2SS/T4SS_dom"/>
</dbReference>
<dbReference type="Pfam" id="PF00437">
    <property type="entry name" value="T2SSE"/>
    <property type="match status" value="1"/>
</dbReference>
<evidence type="ECO:0000256" key="1">
    <source>
        <dbReference type="ARBA" id="ARBA00006611"/>
    </source>
</evidence>
<dbReference type="Gene3D" id="3.30.450.90">
    <property type="match status" value="1"/>
</dbReference>
<dbReference type="CDD" id="cd01129">
    <property type="entry name" value="PulE-GspE-like"/>
    <property type="match status" value="1"/>
</dbReference>
<keyword evidence="6" id="KW-1185">Reference proteome</keyword>
<keyword evidence="3" id="KW-0067">ATP-binding</keyword>
<dbReference type="PROSITE" id="PS00662">
    <property type="entry name" value="T2SP_E"/>
    <property type="match status" value="1"/>
</dbReference>
<protein>
    <submittedName>
        <fullName evidence="5">PilB family type IV fimbrial assembly ATPase</fullName>
    </submittedName>
</protein>
<evidence type="ECO:0000256" key="3">
    <source>
        <dbReference type="ARBA" id="ARBA00022840"/>
    </source>
</evidence>
<evidence type="ECO:0000259" key="4">
    <source>
        <dbReference type="PROSITE" id="PS00662"/>
    </source>
</evidence>
<dbReference type="Proteomes" id="UP000053226">
    <property type="component" value="Unassembled WGS sequence"/>
</dbReference>
<dbReference type="GO" id="GO:0005886">
    <property type="term" value="C:plasma membrane"/>
    <property type="evidence" value="ECO:0007669"/>
    <property type="project" value="TreeGrafter"/>
</dbReference>
<dbReference type="GO" id="GO:0005524">
    <property type="term" value="F:ATP binding"/>
    <property type="evidence" value="ECO:0007669"/>
    <property type="project" value="UniProtKB-KW"/>
</dbReference>
<organism evidence="5 6">
    <name type="scientific">Moellerella wisconsensis ATCC 35017</name>
    <dbReference type="NCBI Taxonomy" id="1354267"/>
    <lineage>
        <taxon>Bacteria</taxon>
        <taxon>Pseudomonadati</taxon>
        <taxon>Pseudomonadota</taxon>
        <taxon>Gammaproteobacteria</taxon>
        <taxon>Enterobacterales</taxon>
        <taxon>Morganellaceae</taxon>
        <taxon>Moellerella</taxon>
    </lineage>
</organism>
<evidence type="ECO:0000313" key="6">
    <source>
        <dbReference type="Proteomes" id="UP000053226"/>
    </source>
</evidence>
<dbReference type="AlphaFoldDB" id="A0A0N0ZA99"/>
<feature type="domain" description="Bacterial type II secretion system protein E" evidence="4">
    <location>
        <begin position="299"/>
        <end position="313"/>
    </location>
</feature>
<dbReference type="EMBL" id="LGAA01000014">
    <property type="protein sequence ID" value="KPD03249.1"/>
    <property type="molecule type" value="Genomic_DNA"/>
</dbReference>
<name>A0A0N0ZA99_9GAMM</name>
<reference evidence="5 6" key="1">
    <citation type="submission" date="2015-07" db="EMBL/GenBank/DDBJ databases">
        <title>ATOL: Assembling a taxonomically balanced genome-scale reconstruction of the evolutionary history of the Enterobacteriaceae.</title>
        <authorList>
            <person name="Plunkett G.III."/>
            <person name="Neeno-Eckwall E.C."/>
            <person name="Glasner J.D."/>
            <person name="Perna N.T."/>
        </authorList>
    </citation>
    <scope>NUCLEOTIDE SEQUENCE [LARGE SCALE GENOMIC DNA]</scope>
    <source>
        <strain evidence="5 6">ATCC 35017</strain>
    </source>
</reference>
<proteinExistence type="inferred from homology"/>
<dbReference type="OrthoDB" id="9804785at2"/>
<evidence type="ECO:0000313" key="5">
    <source>
        <dbReference type="EMBL" id="KPD03249.1"/>
    </source>
</evidence>